<dbReference type="STRING" id="1120975.SAMN02746064_02044"/>
<dbReference type="Gene3D" id="2.160.20.10">
    <property type="entry name" value="Single-stranded right-handed beta-helix, Pectin lyase-like"/>
    <property type="match status" value="1"/>
</dbReference>
<dbReference type="InterPro" id="IPR053868">
    <property type="entry name" value="Pel9A-like_beta_helix"/>
</dbReference>
<dbReference type="SUPFAM" id="SSF51126">
    <property type="entry name" value="Pectin lyase-like"/>
    <property type="match status" value="1"/>
</dbReference>
<dbReference type="InterPro" id="IPR052052">
    <property type="entry name" value="Polysaccharide_Lyase_9"/>
</dbReference>
<dbReference type="Pfam" id="PF22842">
    <property type="entry name" value="Pel9A-like_beta_helix"/>
    <property type="match status" value="1"/>
</dbReference>
<organism evidence="8 9">
    <name type="scientific">Alkalibacter saccharofermentans DSM 14828</name>
    <dbReference type="NCBI Taxonomy" id="1120975"/>
    <lineage>
        <taxon>Bacteria</taxon>
        <taxon>Bacillati</taxon>
        <taxon>Bacillota</taxon>
        <taxon>Clostridia</taxon>
        <taxon>Eubacteriales</taxon>
        <taxon>Eubacteriaceae</taxon>
        <taxon>Alkalibacter</taxon>
    </lineage>
</organism>
<accession>A0A1M4ZH05</accession>
<dbReference type="AlphaFoldDB" id="A0A1M4ZH05"/>
<protein>
    <submittedName>
        <fullName evidence="8">Right handed beta helix region</fullName>
    </submittedName>
</protein>
<keyword evidence="9" id="KW-1185">Reference proteome</keyword>
<dbReference type="PANTHER" id="PTHR40088:SF2">
    <property type="entry name" value="SECRETED SUGAR HYDROLASE"/>
    <property type="match status" value="1"/>
</dbReference>
<dbReference type="GO" id="GO:0005576">
    <property type="term" value="C:extracellular region"/>
    <property type="evidence" value="ECO:0007669"/>
    <property type="project" value="UniProtKB-SubCell"/>
</dbReference>
<feature type="domain" description="Pel9A-like right handed beta-helix region" evidence="7">
    <location>
        <begin position="159"/>
        <end position="220"/>
    </location>
</feature>
<feature type="compositionally biased region" description="Basic and acidic residues" evidence="4">
    <location>
        <begin position="52"/>
        <end position="63"/>
    </location>
</feature>
<evidence type="ECO:0000259" key="6">
    <source>
        <dbReference type="Pfam" id="PF13229"/>
    </source>
</evidence>
<feature type="compositionally biased region" description="Basic and acidic residues" evidence="4">
    <location>
        <begin position="72"/>
        <end position="91"/>
    </location>
</feature>
<sequence length="501" mass="53703">MKKNNKSFIFVGISMIILFVMVGAAFANPGQWLDTDDSADTSISQSDNTIANEDKPASEKINDAEEETEKQEEEKEAEKKVEASDKKDAEKSVASTESSASKSTSTSSTSTSTANTSTASKSSSTSTQSTATKTETAAPKTESTTSSVEATRGDTSVKLVAGAYFVATSGNDSNPGTQQQPFRTIQKAANTVKAGDTVYIRGGTYNEKVDMQTSGTSGNYITFRNYPGEKPVVDGKGIDWGYNWNSLVNINSKSYIRLEGLRVINSRWAGIGSTRVESNSNYIQVINCSTSNTRASGIAFYTATNITVDGNSVEKACTASGSQEAISFSNVNGFVIRNNRVFNITNSVQGAGGEGIDAKEGSSNGKIYNNTVHDIAKIGIYIDSYSKTSSNIEVYGNNIYNCGQGITVASEKGGTLRNVNIYNNTIRNCRVGYTVAGWDYNYRSPMDNIKFYNNTISGGNIRLNNPDAKRIFITGNRLTGGTIVMDGGIESETTIEGNTIN</sequence>
<keyword evidence="3 5" id="KW-0732">Signal</keyword>
<proteinExistence type="predicted"/>
<name>A0A1M4ZH05_9FIRM</name>
<dbReference type="InterPro" id="IPR012334">
    <property type="entry name" value="Pectin_lyas_fold"/>
</dbReference>
<evidence type="ECO:0000313" key="9">
    <source>
        <dbReference type="Proteomes" id="UP000184251"/>
    </source>
</evidence>
<feature type="compositionally biased region" description="Low complexity" evidence="4">
    <location>
        <begin position="92"/>
        <end position="147"/>
    </location>
</feature>
<dbReference type="SMART" id="SM00710">
    <property type="entry name" value="PbH1"/>
    <property type="match status" value="9"/>
</dbReference>
<evidence type="ECO:0000313" key="8">
    <source>
        <dbReference type="EMBL" id="SHF17323.1"/>
    </source>
</evidence>
<dbReference type="InterPro" id="IPR011050">
    <property type="entry name" value="Pectin_lyase_fold/virulence"/>
</dbReference>
<dbReference type="GO" id="GO:0016837">
    <property type="term" value="F:carbon-oxygen lyase activity, acting on polysaccharides"/>
    <property type="evidence" value="ECO:0007669"/>
    <property type="project" value="TreeGrafter"/>
</dbReference>
<reference evidence="8 9" key="1">
    <citation type="submission" date="2016-11" db="EMBL/GenBank/DDBJ databases">
        <authorList>
            <person name="Jaros S."/>
            <person name="Januszkiewicz K."/>
            <person name="Wedrychowicz H."/>
        </authorList>
    </citation>
    <scope>NUCLEOTIDE SEQUENCE [LARGE SCALE GENOMIC DNA]</scope>
    <source>
        <strain evidence="8 9">DSM 14828</strain>
    </source>
</reference>
<feature type="region of interest" description="Disordered" evidence="4">
    <location>
        <begin position="37"/>
        <end position="151"/>
    </location>
</feature>
<dbReference type="RefSeq" id="WP_073271686.1">
    <property type="nucleotide sequence ID" value="NZ_FQTU01000017.1"/>
</dbReference>
<evidence type="ECO:0000256" key="1">
    <source>
        <dbReference type="ARBA" id="ARBA00004613"/>
    </source>
</evidence>
<feature type="chain" id="PRO_5013087161" evidence="5">
    <location>
        <begin position="28"/>
        <end position="501"/>
    </location>
</feature>
<evidence type="ECO:0000256" key="4">
    <source>
        <dbReference type="SAM" id="MobiDB-lite"/>
    </source>
</evidence>
<feature type="signal peptide" evidence="5">
    <location>
        <begin position="1"/>
        <end position="27"/>
    </location>
</feature>
<evidence type="ECO:0000256" key="3">
    <source>
        <dbReference type="ARBA" id="ARBA00022729"/>
    </source>
</evidence>
<dbReference type="InterPro" id="IPR006626">
    <property type="entry name" value="PbH1"/>
</dbReference>
<evidence type="ECO:0000256" key="5">
    <source>
        <dbReference type="SAM" id="SignalP"/>
    </source>
</evidence>
<evidence type="ECO:0000256" key="2">
    <source>
        <dbReference type="ARBA" id="ARBA00022525"/>
    </source>
</evidence>
<feature type="compositionally biased region" description="Polar residues" evidence="4">
    <location>
        <begin position="40"/>
        <end position="51"/>
    </location>
</feature>
<evidence type="ECO:0000259" key="7">
    <source>
        <dbReference type="Pfam" id="PF22842"/>
    </source>
</evidence>
<dbReference type="PANTHER" id="PTHR40088">
    <property type="entry name" value="PECTATE LYASE (EUROFUNG)"/>
    <property type="match status" value="1"/>
</dbReference>
<dbReference type="Proteomes" id="UP000184251">
    <property type="component" value="Unassembled WGS sequence"/>
</dbReference>
<gene>
    <name evidence="8" type="ORF">SAMN02746064_02044</name>
</gene>
<keyword evidence="2" id="KW-0964">Secreted</keyword>
<dbReference type="EMBL" id="FQTU01000017">
    <property type="protein sequence ID" value="SHF17323.1"/>
    <property type="molecule type" value="Genomic_DNA"/>
</dbReference>
<dbReference type="InterPro" id="IPR039448">
    <property type="entry name" value="Beta_helix"/>
</dbReference>
<feature type="domain" description="Right handed beta helix" evidence="6">
    <location>
        <begin position="281"/>
        <end position="456"/>
    </location>
</feature>
<dbReference type="Pfam" id="PF13229">
    <property type="entry name" value="Beta_helix"/>
    <property type="match status" value="1"/>
</dbReference>
<comment type="subcellular location">
    <subcellularLocation>
        <location evidence="1">Secreted</location>
    </subcellularLocation>
</comment>